<dbReference type="STRING" id="1317117.ATO7_04180"/>
<comment type="caution">
    <text evidence="2">The sequence shown here is derived from an EMBL/GenBank/DDBJ whole genome shotgun (WGS) entry which is preliminary data.</text>
</comment>
<accession>A0A1Y1SH99</accession>
<dbReference type="EMBL" id="AQQV01000001">
    <property type="protein sequence ID" value="ORE89045.1"/>
    <property type="molecule type" value="Genomic_DNA"/>
</dbReference>
<organism evidence="2 3">
    <name type="scientific">Oceanococcus atlanticus</name>
    <dbReference type="NCBI Taxonomy" id="1317117"/>
    <lineage>
        <taxon>Bacteria</taxon>
        <taxon>Pseudomonadati</taxon>
        <taxon>Pseudomonadota</taxon>
        <taxon>Gammaproteobacteria</taxon>
        <taxon>Chromatiales</taxon>
        <taxon>Oceanococcaceae</taxon>
        <taxon>Oceanococcus</taxon>
    </lineage>
</organism>
<evidence type="ECO:0000256" key="1">
    <source>
        <dbReference type="SAM" id="SignalP"/>
    </source>
</evidence>
<dbReference type="OrthoDB" id="5298707at2"/>
<reference evidence="2 3" key="1">
    <citation type="submission" date="2013-04" db="EMBL/GenBank/DDBJ databases">
        <title>Oceanococcus atlanticus 22II-S10r2 Genome Sequencing.</title>
        <authorList>
            <person name="Lai Q."/>
            <person name="Li G."/>
            <person name="Shao Z."/>
        </authorList>
    </citation>
    <scope>NUCLEOTIDE SEQUENCE [LARGE SCALE GENOMIC DNA]</scope>
    <source>
        <strain evidence="2 3">22II-S10r2</strain>
    </source>
</reference>
<dbReference type="AlphaFoldDB" id="A0A1Y1SH99"/>
<name>A0A1Y1SH99_9GAMM</name>
<protein>
    <recommendedName>
        <fullName evidence="4">Alginate export domain-containing protein</fullName>
    </recommendedName>
</protein>
<keyword evidence="3" id="KW-1185">Reference proteome</keyword>
<evidence type="ECO:0000313" key="3">
    <source>
        <dbReference type="Proteomes" id="UP000192342"/>
    </source>
</evidence>
<dbReference type="Proteomes" id="UP000192342">
    <property type="component" value="Unassembled WGS sequence"/>
</dbReference>
<evidence type="ECO:0000313" key="2">
    <source>
        <dbReference type="EMBL" id="ORE89045.1"/>
    </source>
</evidence>
<proteinExistence type="predicted"/>
<feature type="signal peptide" evidence="1">
    <location>
        <begin position="1"/>
        <end position="20"/>
    </location>
</feature>
<feature type="chain" id="PRO_5012530737" description="Alginate export domain-containing protein" evidence="1">
    <location>
        <begin position="21"/>
        <end position="417"/>
    </location>
</feature>
<dbReference type="RefSeq" id="WP_083559824.1">
    <property type="nucleotide sequence ID" value="NZ_AQQV01000001.1"/>
</dbReference>
<keyword evidence="1" id="KW-0732">Signal</keyword>
<sequence length="417" mass="46931">MHRIAHILATGLLVASHSAAAEFYQQLDTEWSLEARAFPDNAAFASQSDGQLSVSLLSEWYAEWNRDFSVTIAPFARFDAQDDERSHIDLREFYWQGVFDRVELRLGISKVFWGKTELLHLVDIINQTDAVENIDGEDKLGQPMVRLNWALGGVSLQAYALPYFRERPFAGEDGRLRAPLPVLQDDALYQSSDEQSHLDYAVRVQGYAGALDYGLAWFSGTARNPQLLAANIVNTPNGPQPTALQPFYGLLDQLSVDAQYTVGSWLLKLEAVWREQGLLAQLPGQAPQLIEVDYGAATGGFEYTRYGVFESAWDIGYLAEYLWDERNDAADNGFQNDLFLATRLAANDVLDTTLLAGVVMDLDRGSRFISVEASRRLDGSTKLSLELRLFSNIDARDTLFYPLRQDDYIQLELTRYL</sequence>
<evidence type="ECO:0008006" key="4">
    <source>
        <dbReference type="Google" id="ProtNLM"/>
    </source>
</evidence>
<gene>
    <name evidence="2" type="ORF">ATO7_04180</name>
</gene>